<reference evidence="1" key="1">
    <citation type="submission" date="2022-07" db="EMBL/GenBank/DDBJ databases">
        <title>Phylogenomic reconstructions and comparative analyses of Kickxellomycotina fungi.</title>
        <authorList>
            <person name="Reynolds N.K."/>
            <person name="Stajich J.E."/>
            <person name="Barry K."/>
            <person name="Grigoriev I.V."/>
            <person name="Crous P."/>
            <person name="Smith M.E."/>
        </authorList>
    </citation>
    <scope>NUCLEOTIDE SEQUENCE</scope>
    <source>
        <strain evidence="1">RSA 476</strain>
    </source>
</reference>
<proteinExistence type="predicted"/>
<keyword evidence="2" id="KW-1185">Reference proteome</keyword>
<evidence type="ECO:0000313" key="1">
    <source>
        <dbReference type="EMBL" id="KAJ2863519.1"/>
    </source>
</evidence>
<protein>
    <submittedName>
        <fullName evidence="1">Uncharacterized protein</fullName>
    </submittedName>
</protein>
<dbReference type="EMBL" id="JANBUY010000120">
    <property type="protein sequence ID" value="KAJ2863519.1"/>
    <property type="molecule type" value="Genomic_DNA"/>
</dbReference>
<sequence>MEPNNNFYVYHKGNGIETPRKSFLFVFPLTESLTWGTMQRYVISAFCGKYKRLLDRGPKYHDAWYNHLGPMQGREWYGSKKAFAAVYSDISSTSLNFHPLANATARWMTGCNITSLESNMNELIRQYETLTAATPALKLGRVLTAKNIYYYDERKVLGGYTFDKRSPEGVEYIKAKLVVKREKLLAQRTHSANAKRRNQCIEVSRQALQVE</sequence>
<accession>A0A9W8IM05</accession>
<dbReference type="Proteomes" id="UP001140074">
    <property type="component" value="Unassembled WGS sequence"/>
</dbReference>
<gene>
    <name evidence="1" type="ORF">GGH94_003564</name>
</gene>
<comment type="caution">
    <text evidence="1">The sequence shown here is derived from an EMBL/GenBank/DDBJ whole genome shotgun (WGS) entry which is preliminary data.</text>
</comment>
<evidence type="ECO:0000313" key="2">
    <source>
        <dbReference type="Proteomes" id="UP001140074"/>
    </source>
</evidence>
<dbReference type="AlphaFoldDB" id="A0A9W8IM05"/>
<organism evidence="1 2">
    <name type="scientific">Coemansia aciculifera</name>
    <dbReference type="NCBI Taxonomy" id="417176"/>
    <lineage>
        <taxon>Eukaryota</taxon>
        <taxon>Fungi</taxon>
        <taxon>Fungi incertae sedis</taxon>
        <taxon>Zoopagomycota</taxon>
        <taxon>Kickxellomycotina</taxon>
        <taxon>Kickxellomycetes</taxon>
        <taxon>Kickxellales</taxon>
        <taxon>Kickxellaceae</taxon>
        <taxon>Coemansia</taxon>
    </lineage>
</organism>
<name>A0A9W8IM05_9FUNG</name>